<evidence type="ECO:0000313" key="7">
    <source>
        <dbReference type="Proteomes" id="UP001226574"/>
    </source>
</evidence>
<name>A0ABU1B896_PSEHA</name>
<evidence type="ECO:0000256" key="2">
    <source>
        <dbReference type="ARBA" id="ARBA00023015"/>
    </source>
</evidence>
<sequence length="296" mass="32831">MYSISDLETFIAIVENKGVLAAASAQGLSPATVSHRLTKLERELSTVLVFRDSRRIRLSPAGEVFYQRVGSILEALHDAEHSIGARGSSVSGLLRVTMPPWVFSKFVMPKLIAFEAQYPELTLDFLISDNFVNVVDDAQDVAIRVGKLTDSGLLSRKVVNNHRILCVAPSYVAKYGMPTDLAELAQHYWVCLPWQRQLKLRSDNQTVVNFNAKTRFTISNSDNMTQAAIAGHGIAIKSKLAIFEELASGQLIEVLPGVLADNDAPVWFLKPQNSLTTRKTEVFYDFMKSLFSTPLV</sequence>
<dbReference type="PANTHER" id="PTHR30537">
    <property type="entry name" value="HTH-TYPE TRANSCRIPTIONAL REGULATOR"/>
    <property type="match status" value="1"/>
</dbReference>
<dbReference type="InterPro" id="IPR036390">
    <property type="entry name" value="WH_DNA-bd_sf"/>
</dbReference>
<evidence type="ECO:0000256" key="1">
    <source>
        <dbReference type="ARBA" id="ARBA00009437"/>
    </source>
</evidence>
<keyword evidence="3" id="KW-0238">DNA-binding</keyword>
<evidence type="ECO:0000256" key="4">
    <source>
        <dbReference type="ARBA" id="ARBA00023163"/>
    </source>
</evidence>
<reference evidence="6 7" key="1">
    <citation type="submission" date="2023-08" db="EMBL/GenBank/DDBJ databases">
        <title>Pseudoalteromonas haloplanktis LL1 genome.</title>
        <authorList>
            <person name="Wu S."/>
        </authorList>
    </citation>
    <scope>NUCLEOTIDE SEQUENCE [LARGE SCALE GENOMIC DNA]</scope>
    <source>
        <strain evidence="6 7">LL1</strain>
    </source>
</reference>
<dbReference type="SUPFAM" id="SSF46785">
    <property type="entry name" value="Winged helix' DNA-binding domain"/>
    <property type="match status" value="1"/>
</dbReference>
<dbReference type="InterPro" id="IPR036388">
    <property type="entry name" value="WH-like_DNA-bd_sf"/>
</dbReference>
<protein>
    <submittedName>
        <fullName evidence="6">LysR family transcriptional regulator</fullName>
    </submittedName>
</protein>
<dbReference type="Pfam" id="PF03466">
    <property type="entry name" value="LysR_substrate"/>
    <property type="match status" value="1"/>
</dbReference>
<dbReference type="Pfam" id="PF00126">
    <property type="entry name" value="HTH_1"/>
    <property type="match status" value="1"/>
</dbReference>
<accession>A0ABU1B896</accession>
<dbReference type="RefSeq" id="WP_138553885.1">
    <property type="nucleotide sequence ID" value="NZ_JAVIFY010000002.1"/>
</dbReference>
<keyword evidence="7" id="KW-1185">Reference proteome</keyword>
<dbReference type="InterPro" id="IPR058163">
    <property type="entry name" value="LysR-type_TF_proteobact-type"/>
</dbReference>
<dbReference type="InterPro" id="IPR000847">
    <property type="entry name" value="LysR_HTH_N"/>
</dbReference>
<comment type="caution">
    <text evidence="6">The sequence shown here is derived from an EMBL/GenBank/DDBJ whole genome shotgun (WGS) entry which is preliminary data.</text>
</comment>
<organism evidence="6 7">
    <name type="scientific">Pseudoalteromonas haloplanktis</name>
    <name type="common">Alteromonas haloplanktis</name>
    <dbReference type="NCBI Taxonomy" id="228"/>
    <lineage>
        <taxon>Bacteria</taxon>
        <taxon>Pseudomonadati</taxon>
        <taxon>Pseudomonadota</taxon>
        <taxon>Gammaproteobacteria</taxon>
        <taxon>Alteromonadales</taxon>
        <taxon>Pseudoalteromonadaceae</taxon>
        <taxon>Pseudoalteromonas</taxon>
    </lineage>
</organism>
<dbReference type="Gene3D" id="1.10.10.10">
    <property type="entry name" value="Winged helix-like DNA-binding domain superfamily/Winged helix DNA-binding domain"/>
    <property type="match status" value="1"/>
</dbReference>
<dbReference type="SUPFAM" id="SSF53850">
    <property type="entry name" value="Periplasmic binding protein-like II"/>
    <property type="match status" value="1"/>
</dbReference>
<evidence type="ECO:0000313" key="6">
    <source>
        <dbReference type="EMBL" id="MDQ9090565.1"/>
    </source>
</evidence>
<dbReference type="EMBL" id="JAVIFY010000002">
    <property type="protein sequence ID" value="MDQ9090565.1"/>
    <property type="molecule type" value="Genomic_DNA"/>
</dbReference>
<dbReference type="InterPro" id="IPR005119">
    <property type="entry name" value="LysR_subst-bd"/>
</dbReference>
<gene>
    <name evidence="6" type="ORF">RC083_03035</name>
</gene>
<keyword evidence="4" id="KW-0804">Transcription</keyword>
<comment type="similarity">
    <text evidence="1">Belongs to the LysR transcriptional regulatory family.</text>
</comment>
<dbReference type="CDD" id="cd08422">
    <property type="entry name" value="PBP2_CrgA_like"/>
    <property type="match status" value="1"/>
</dbReference>
<dbReference type="PROSITE" id="PS50931">
    <property type="entry name" value="HTH_LYSR"/>
    <property type="match status" value="1"/>
</dbReference>
<evidence type="ECO:0000259" key="5">
    <source>
        <dbReference type="PROSITE" id="PS50931"/>
    </source>
</evidence>
<dbReference type="Proteomes" id="UP001226574">
    <property type="component" value="Unassembled WGS sequence"/>
</dbReference>
<keyword evidence="2" id="KW-0805">Transcription regulation</keyword>
<feature type="domain" description="HTH lysR-type" evidence="5">
    <location>
        <begin position="1"/>
        <end position="59"/>
    </location>
</feature>
<dbReference type="PANTHER" id="PTHR30537:SF5">
    <property type="entry name" value="HTH-TYPE TRANSCRIPTIONAL ACTIVATOR TTDR-RELATED"/>
    <property type="match status" value="1"/>
</dbReference>
<evidence type="ECO:0000256" key="3">
    <source>
        <dbReference type="ARBA" id="ARBA00023125"/>
    </source>
</evidence>
<proteinExistence type="inferred from homology"/>
<dbReference type="Gene3D" id="3.40.190.290">
    <property type="match status" value="1"/>
</dbReference>